<evidence type="ECO:0000313" key="2">
    <source>
        <dbReference type="Proteomes" id="UP000697710"/>
    </source>
</evidence>
<proteinExistence type="predicted"/>
<dbReference type="Pfam" id="PF09956">
    <property type="entry name" value="Phage_cement_2"/>
    <property type="match status" value="1"/>
</dbReference>
<organism evidence="1 2">
    <name type="scientific">Eiseniibacteriota bacterium</name>
    <dbReference type="NCBI Taxonomy" id="2212470"/>
    <lineage>
        <taxon>Bacteria</taxon>
        <taxon>Candidatus Eiseniibacteriota</taxon>
    </lineage>
</organism>
<reference evidence="1" key="2">
    <citation type="journal article" date="2021" name="Microbiome">
        <title>Successional dynamics and alternative stable states in a saline activated sludge microbial community over 9 years.</title>
        <authorList>
            <person name="Wang Y."/>
            <person name="Ye J."/>
            <person name="Ju F."/>
            <person name="Liu L."/>
            <person name="Boyd J.A."/>
            <person name="Deng Y."/>
            <person name="Parks D.H."/>
            <person name="Jiang X."/>
            <person name="Yin X."/>
            <person name="Woodcroft B.J."/>
            <person name="Tyson G.W."/>
            <person name="Hugenholtz P."/>
            <person name="Polz M.F."/>
            <person name="Zhang T."/>
        </authorList>
    </citation>
    <scope>NUCLEOTIDE SEQUENCE</scope>
    <source>
        <strain evidence="1">HKST-UBA01</strain>
    </source>
</reference>
<dbReference type="InterPro" id="IPR011231">
    <property type="entry name" value="Phage_VT1-Sakai_H0018"/>
</dbReference>
<name>A0A956M2D0_UNCEI</name>
<dbReference type="AlphaFoldDB" id="A0A956M2D0"/>
<comment type="caution">
    <text evidence="1">The sequence shown here is derived from an EMBL/GenBank/DDBJ whole genome shotgun (WGS) entry which is preliminary data.</text>
</comment>
<reference evidence="1" key="1">
    <citation type="submission" date="2020-04" db="EMBL/GenBank/DDBJ databases">
        <authorList>
            <person name="Zhang T."/>
        </authorList>
    </citation>
    <scope>NUCLEOTIDE SEQUENCE</scope>
    <source>
        <strain evidence="1">HKST-UBA01</strain>
    </source>
</reference>
<sequence length="127" mass="12760">MVAGAVDYGGYDVTFASGAAVSQYGCVKIGSADMTVIQTAADTDISVGFAQTAATASGEYVEVRHYGVTRAIASGAISRGTRVAPDASGKVKTAATGDQVCGIALEAAGANNDLIRVLIERSVDIIA</sequence>
<dbReference type="EMBL" id="JAGQHR010000849">
    <property type="protein sequence ID" value="MCA9729804.1"/>
    <property type="molecule type" value="Genomic_DNA"/>
</dbReference>
<evidence type="ECO:0000313" key="1">
    <source>
        <dbReference type="EMBL" id="MCA9729804.1"/>
    </source>
</evidence>
<gene>
    <name evidence="1" type="ORF">KC729_19125</name>
</gene>
<dbReference type="Proteomes" id="UP000697710">
    <property type="component" value="Unassembled WGS sequence"/>
</dbReference>
<accession>A0A956M2D0</accession>
<protein>
    <submittedName>
        <fullName evidence="1">DUF2190 family protein</fullName>
    </submittedName>
</protein>